<dbReference type="InterPro" id="IPR007403">
    <property type="entry name" value="DUF456"/>
</dbReference>
<dbReference type="PANTHER" id="PTHR39165:SF1">
    <property type="entry name" value="DUF456 DOMAIN-CONTAINING PROTEIN"/>
    <property type="match status" value="1"/>
</dbReference>
<organism evidence="2 3">
    <name type="scientific">Effusibacillus dendaii</name>
    <dbReference type="NCBI Taxonomy" id="2743772"/>
    <lineage>
        <taxon>Bacteria</taxon>
        <taxon>Bacillati</taxon>
        <taxon>Bacillota</taxon>
        <taxon>Bacilli</taxon>
        <taxon>Bacillales</taxon>
        <taxon>Alicyclobacillaceae</taxon>
        <taxon>Effusibacillus</taxon>
    </lineage>
</organism>
<evidence type="ECO:0000313" key="3">
    <source>
        <dbReference type="Proteomes" id="UP000593802"/>
    </source>
</evidence>
<feature type="transmembrane region" description="Helical" evidence="1">
    <location>
        <begin position="46"/>
        <end position="65"/>
    </location>
</feature>
<dbReference type="PANTHER" id="PTHR39165">
    <property type="entry name" value="IG HYPOTHETICAL 17883"/>
    <property type="match status" value="1"/>
</dbReference>
<dbReference type="AlphaFoldDB" id="A0A7I8D8M3"/>
<dbReference type="RefSeq" id="WP_200759796.1">
    <property type="nucleotide sequence ID" value="NZ_AP023366.1"/>
</dbReference>
<dbReference type="Pfam" id="PF04306">
    <property type="entry name" value="DUF456"/>
    <property type="match status" value="1"/>
</dbReference>
<feature type="transmembrane region" description="Helical" evidence="1">
    <location>
        <begin position="127"/>
        <end position="153"/>
    </location>
</feature>
<feature type="transmembrane region" description="Helical" evidence="1">
    <location>
        <begin position="85"/>
        <end position="115"/>
    </location>
</feature>
<dbReference type="EMBL" id="AP023366">
    <property type="protein sequence ID" value="BCJ85712.1"/>
    <property type="molecule type" value="Genomic_DNA"/>
</dbReference>
<sequence>MGLAIAIIFFLAGVLFTIYPILPGALFVLAGMVIYGLMEGWSHFPLWFWVVQVILTALNFTVDWLSSVLGIKRAGGSKWAVWGSIIGTLVGPLVAGPFGILIGPVAGAMIGQLVAARKAREITRVGIAVFLGFIIGTFTKLMIIMIQMIVFAVKF</sequence>
<dbReference type="Proteomes" id="UP000593802">
    <property type="component" value="Chromosome"/>
</dbReference>
<evidence type="ECO:0008006" key="4">
    <source>
        <dbReference type="Google" id="ProtNLM"/>
    </source>
</evidence>
<proteinExistence type="predicted"/>
<keyword evidence="3" id="KW-1185">Reference proteome</keyword>
<protein>
    <recommendedName>
        <fullName evidence="4">DUF456 domain-containing protein</fullName>
    </recommendedName>
</protein>
<gene>
    <name evidence="2" type="ORF">skT53_06970</name>
</gene>
<keyword evidence="1" id="KW-0472">Membrane</keyword>
<accession>A0A7I8D8M3</accession>
<evidence type="ECO:0000256" key="1">
    <source>
        <dbReference type="SAM" id="Phobius"/>
    </source>
</evidence>
<keyword evidence="1" id="KW-1133">Transmembrane helix</keyword>
<name>A0A7I8D8M3_9BACL</name>
<evidence type="ECO:0000313" key="2">
    <source>
        <dbReference type="EMBL" id="BCJ85712.1"/>
    </source>
</evidence>
<reference evidence="2 3" key="1">
    <citation type="submission" date="2020-08" db="EMBL/GenBank/DDBJ databases">
        <title>Complete Genome Sequence of Effusibacillus dendaii Strain skT53, Isolated from Farmland soil.</title>
        <authorList>
            <person name="Konishi T."/>
            <person name="Kawasaki H."/>
        </authorList>
    </citation>
    <scope>NUCLEOTIDE SEQUENCE [LARGE SCALE GENOMIC DNA]</scope>
    <source>
        <strain evidence="3">skT53</strain>
    </source>
</reference>
<keyword evidence="1" id="KW-0812">Transmembrane</keyword>
<dbReference type="KEGG" id="eff:skT53_06970"/>
<feature type="transmembrane region" description="Helical" evidence="1">
    <location>
        <begin position="6"/>
        <end position="34"/>
    </location>
</feature>